<dbReference type="GO" id="GO:0030422">
    <property type="term" value="P:siRNA processing"/>
    <property type="evidence" value="ECO:0007669"/>
    <property type="project" value="TreeGrafter"/>
</dbReference>
<dbReference type="PANTHER" id="PTHR14950:SF37">
    <property type="entry name" value="ENDORIBONUCLEASE DICER"/>
    <property type="match status" value="1"/>
</dbReference>
<dbReference type="PANTHER" id="PTHR14950">
    <property type="entry name" value="DICER-RELATED"/>
    <property type="match status" value="1"/>
</dbReference>
<dbReference type="CDD" id="cd18034">
    <property type="entry name" value="DEXHc_dicer"/>
    <property type="match status" value="1"/>
</dbReference>
<feature type="domain" description="RNase III" evidence="17">
    <location>
        <begin position="1169"/>
        <end position="1379"/>
    </location>
</feature>
<dbReference type="GO" id="GO:0004525">
    <property type="term" value="F:ribonuclease III activity"/>
    <property type="evidence" value="ECO:0007669"/>
    <property type="project" value="InterPro"/>
</dbReference>
<evidence type="ECO:0000256" key="13">
    <source>
        <dbReference type="ARBA" id="ARBA00023211"/>
    </source>
</evidence>
<comment type="similarity">
    <text evidence="14">Belongs to the helicase family. Dicer subfamily.</text>
</comment>
<evidence type="ECO:0000259" key="19">
    <source>
        <dbReference type="PROSITE" id="PS51194"/>
    </source>
</evidence>
<keyword evidence="11 14" id="KW-0694">RNA-binding</keyword>
<dbReference type="SUPFAM" id="SSF52540">
    <property type="entry name" value="P-loop containing nucleoside triphosphate hydrolases"/>
    <property type="match status" value="1"/>
</dbReference>
<dbReference type="InterPro" id="IPR001650">
    <property type="entry name" value="Helicase_C-like"/>
</dbReference>
<keyword evidence="13" id="KW-0464">Manganese</keyword>
<dbReference type="InterPro" id="IPR011545">
    <property type="entry name" value="DEAD/DEAH_box_helicase_dom"/>
</dbReference>
<dbReference type="STRING" id="100816.A0A175W9K9"/>
<evidence type="ECO:0000256" key="10">
    <source>
        <dbReference type="ARBA" id="ARBA00022842"/>
    </source>
</evidence>
<dbReference type="InterPro" id="IPR005034">
    <property type="entry name" value="Dicer_dimerisation"/>
</dbReference>
<evidence type="ECO:0000259" key="16">
    <source>
        <dbReference type="PROSITE" id="PS50137"/>
    </source>
</evidence>
<keyword evidence="12" id="KW-0051">Antiviral defense</keyword>
<keyword evidence="3" id="KW-0930">Antiviral protein</keyword>
<keyword evidence="7" id="KW-0378">Hydrolase</keyword>
<evidence type="ECO:0000256" key="4">
    <source>
        <dbReference type="ARBA" id="ARBA00022723"/>
    </source>
</evidence>
<dbReference type="GO" id="GO:0050688">
    <property type="term" value="P:regulation of defense response to virus"/>
    <property type="evidence" value="ECO:0007669"/>
    <property type="project" value="UniProtKB-KW"/>
</dbReference>
<evidence type="ECO:0000256" key="9">
    <source>
        <dbReference type="ARBA" id="ARBA00022840"/>
    </source>
</evidence>
<dbReference type="SMART" id="SM00487">
    <property type="entry name" value="DEXDc"/>
    <property type="match status" value="1"/>
</dbReference>
<evidence type="ECO:0000259" key="17">
    <source>
        <dbReference type="PROSITE" id="PS50142"/>
    </source>
</evidence>
<keyword evidence="6" id="KW-0547">Nucleotide-binding</keyword>
<comment type="cofactor">
    <cofactor evidence="1">
        <name>Mn(2+)</name>
        <dbReference type="ChEBI" id="CHEBI:29035"/>
    </cofactor>
</comment>
<sequence length="1486" mass="167300">MDSDYGSSSSSEPDNEPSAGLVDEWNTIISSETRAVPSGPRFNSDDSKDSPRSSTPEQKPPKLVTMTARAYQIEMLEESLKQNIIVAMDTGSGKTQVAVLRIKAELERSEKRVWFLAPTVSLAEQQFKVIQAQIPDVQSKFICGADNVQAWASKPGVWDEILLNIRVVVSTERILFDAVSHAFVPLNSLSLIVIDEGVQLCFISFELRPLISRVAHNCVKMNPVARLMNEHYSVAKAGGQPVPHILGLTASPLMRSNLDDLERLEQTLDAVCKTPSKHRDELLAQVKRPDMILVSYGSLPYEDAGDPTPTMSRLSSVYRGLDIKTDPLILKLLTENSPRDRELLLKAVRTRNTYCQRQMKSFCVRARDTCIHIGPWAADYYIYKVISEFLSTLDTPDWQTSDLTGQEKIYLANAFRMVDSMPPSDTPAPLSAKVNKLIDILERYQGNPMGIVFVKERATVAVLSHILSIHPRIKPRYRVGSVVGTSKIPGKRKDFLDQSKKDDRLSLEGFRKGISNLLVATSVLEEGIDVPACNLVICFDKPSNLKSFIQRRGRARMSASQLYLLVEDASDPSTMDWESLERAMKQKYESEMREHEALKAIEDSEAMDYPVLRNEETGAQLTIHDAKQHLEHFCATLSKRKFVDWSPFYTIQDLEGNPVDTYQQTLRKATVHLPVSLAPRLRRFESLHAWPSEANACKDAAFQAYAKLYEVGLVNRHLLPIRESGLLEEVEPRLGMAEVKEQFNPWPRVAQAWRDDAAISRRRITISSHDGSARAAFELVLPVPVPEMEQLELYWDHKSSWLVDMKSDLCDTEARAAVDSQTDHTSVLIAMAFGHRWRGGEKQHPVRFVSLDRDVRIEDMGVDRISADTVVTSTHLVRDIANQSHPHFYLEWLRHKPPAELVRKPYTGFDEAPRDVPYVAVRSWPKKAGFFRPLHANAAPMPSSKPYPRVVPAEQIRVDRLPAMFAHVGMLIPAITHALEVHLVARELLETSLEKTGITDLSLVVEAISASAARGPTDYERIEFVGDSILKFCTTINGLAKNLLWTEGELSRFKDGIIANSRLCDAAINFGLDGYIIHRAFTLHKWRPTYVEDLLANPPPTNATRFLSTKTLADVVEALIGASYQSGDIPKALDCLSLFLPQVGWESAEHCRRVLYDEAPHDEPLPVPMRQLEQLIGYNFTKKSLLVEAMTHPSYNRLLVRASLDRLEFLGDAILDYVVVRKLFFREDRLDNSTLHLMKTALVNADVLGFLVMEWHVTQERMEVTGGGAIGGDEEEDEVSGPEDTMAEDAKPADETEELRLVKSEVSLPLWSFMRHGSADMGTIQQATKRRHAAMREEILEALWHGGAYPWALFARLQAQKFYSDLFESLLGAVWVDSGSIEACEEVVERAGILPLMERLLKDKVHLLHPKEELGRLAVSETTDYEVEVKEREGAEKEFRCRVLVGGECLARVEGCVSREHARIRAAEEACRVLKGRMRGDDELEM</sequence>
<keyword evidence="5" id="KW-0677">Repeat</keyword>
<dbReference type="GO" id="GO:0046872">
    <property type="term" value="F:metal ion binding"/>
    <property type="evidence" value="ECO:0007669"/>
    <property type="project" value="UniProtKB-KW"/>
</dbReference>
<dbReference type="PROSITE" id="PS51327">
    <property type="entry name" value="DICER_DSRBF"/>
    <property type="match status" value="1"/>
</dbReference>
<dbReference type="InterPro" id="IPR036389">
    <property type="entry name" value="RNase_III_sf"/>
</dbReference>
<dbReference type="InterPro" id="IPR014720">
    <property type="entry name" value="dsRBD_dom"/>
</dbReference>
<evidence type="ECO:0000259" key="20">
    <source>
        <dbReference type="PROSITE" id="PS51327"/>
    </source>
</evidence>
<dbReference type="Gene3D" id="3.30.160.380">
    <property type="entry name" value="Dicer dimerisation domain"/>
    <property type="match status" value="1"/>
</dbReference>
<dbReference type="PROSITE" id="PS00517">
    <property type="entry name" value="RNASE_3_1"/>
    <property type="match status" value="1"/>
</dbReference>
<feature type="domain" description="Dicer dsRNA-binding fold" evidence="20">
    <location>
        <begin position="626"/>
        <end position="728"/>
    </location>
</feature>
<dbReference type="GO" id="GO:0005737">
    <property type="term" value="C:cytoplasm"/>
    <property type="evidence" value="ECO:0007669"/>
    <property type="project" value="TreeGrafter"/>
</dbReference>
<name>A0A175W9K9_9PEZI</name>
<evidence type="ECO:0000256" key="11">
    <source>
        <dbReference type="ARBA" id="ARBA00022884"/>
    </source>
</evidence>
<evidence type="ECO:0000313" key="22">
    <source>
        <dbReference type="Proteomes" id="UP000078237"/>
    </source>
</evidence>
<comment type="caution">
    <text evidence="21">The sequence shown here is derived from an EMBL/GenBank/DDBJ whole genome shotgun (WGS) entry which is preliminary data.</text>
</comment>
<evidence type="ECO:0000256" key="12">
    <source>
        <dbReference type="ARBA" id="ARBA00023118"/>
    </source>
</evidence>
<protein>
    <submittedName>
        <fullName evidence="21">Dicer-like protein 2</fullName>
    </submittedName>
</protein>
<dbReference type="Gene3D" id="1.10.1520.10">
    <property type="entry name" value="Ribonuclease III domain"/>
    <property type="match status" value="2"/>
</dbReference>
<dbReference type="InterPro" id="IPR038248">
    <property type="entry name" value="Dicer_dimer_sf"/>
</dbReference>
<proteinExistence type="inferred from homology"/>
<feature type="domain" description="DRBM" evidence="16">
    <location>
        <begin position="1409"/>
        <end position="1476"/>
    </location>
</feature>
<dbReference type="Pfam" id="PF03368">
    <property type="entry name" value="Dicer_dimer"/>
    <property type="match status" value="1"/>
</dbReference>
<dbReference type="Pfam" id="PF00271">
    <property type="entry name" value="Helicase_C"/>
    <property type="match status" value="1"/>
</dbReference>
<feature type="region of interest" description="Disordered" evidence="15">
    <location>
        <begin position="1"/>
        <end position="64"/>
    </location>
</feature>
<dbReference type="Pfam" id="PF00636">
    <property type="entry name" value="Ribonuclease_3"/>
    <property type="match status" value="2"/>
</dbReference>
<evidence type="ECO:0000256" key="6">
    <source>
        <dbReference type="ARBA" id="ARBA00022741"/>
    </source>
</evidence>
<evidence type="ECO:0000256" key="15">
    <source>
        <dbReference type="SAM" id="MobiDB-lite"/>
    </source>
</evidence>
<dbReference type="SMART" id="SM00490">
    <property type="entry name" value="HELICc"/>
    <property type="match status" value="1"/>
</dbReference>
<evidence type="ECO:0000256" key="7">
    <source>
        <dbReference type="ARBA" id="ARBA00022801"/>
    </source>
</evidence>
<dbReference type="PROSITE" id="PS51194">
    <property type="entry name" value="HELICASE_CTER"/>
    <property type="match status" value="1"/>
</dbReference>
<dbReference type="VEuPathDB" id="FungiDB:MMYC01_202359"/>
<comment type="cofactor">
    <cofactor evidence="2">
        <name>Mg(2+)</name>
        <dbReference type="ChEBI" id="CHEBI:18420"/>
    </cofactor>
</comment>
<dbReference type="InterPro" id="IPR027417">
    <property type="entry name" value="P-loop_NTPase"/>
</dbReference>
<gene>
    <name evidence="21" type="ORF">MMYC01_202359</name>
</gene>
<dbReference type="PROSITE" id="PS51192">
    <property type="entry name" value="HELICASE_ATP_BIND_1"/>
    <property type="match status" value="1"/>
</dbReference>
<dbReference type="InterPro" id="IPR000999">
    <property type="entry name" value="RNase_III_dom"/>
</dbReference>
<keyword evidence="10" id="KW-0460">Magnesium</keyword>
<evidence type="ECO:0000256" key="1">
    <source>
        <dbReference type="ARBA" id="ARBA00001936"/>
    </source>
</evidence>
<evidence type="ECO:0000256" key="2">
    <source>
        <dbReference type="ARBA" id="ARBA00001946"/>
    </source>
</evidence>
<organism evidence="21 22">
    <name type="scientific">Madurella mycetomatis</name>
    <dbReference type="NCBI Taxonomy" id="100816"/>
    <lineage>
        <taxon>Eukaryota</taxon>
        <taxon>Fungi</taxon>
        <taxon>Dikarya</taxon>
        <taxon>Ascomycota</taxon>
        <taxon>Pezizomycotina</taxon>
        <taxon>Sordariomycetes</taxon>
        <taxon>Sordariomycetidae</taxon>
        <taxon>Sordariales</taxon>
        <taxon>Sordariales incertae sedis</taxon>
        <taxon>Madurella</taxon>
    </lineage>
</organism>
<dbReference type="SMART" id="SM00535">
    <property type="entry name" value="RIBOc"/>
    <property type="match status" value="2"/>
</dbReference>
<dbReference type="CDD" id="cd18802">
    <property type="entry name" value="SF2_C_dicer"/>
    <property type="match status" value="1"/>
</dbReference>
<dbReference type="GO" id="GO:0003723">
    <property type="term" value="F:RNA binding"/>
    <property type="evidence" value="ECO:0007669"/>
    <property type="project" value="UniProtKB-UniRule"/>
</dbReference>
<dbReference type="GO" id="GO:0051607">
    <property type="term" value="P:defense response to virus"/>
    <property type="evidence" value="ECO:0007669"/>
    <property type="project" value="UniProtKB-KW"/>
</dbReference>
<dbReference type="PROSITE" id="PS50137">
    <property type="entry name" value="DS_RBD"/>
    <property type="match status" value="1"/>
</dbReference>
<keyword evidence="4" id="KW-0479">Metal-binding</keyword>
<dbReference type="GO" id="GO:0005634">
    <property type="term" value="C:nucleus"/>
    <property type="evidence" value="ECO:0007669"/>
    <property type="project" value="TreeGrafter"/>
</dbReference>
<keyword evidence="8" id="KW-0347">Helicase</keyword>
<reference evidence="21 22" key="1">
    <citation type="journal article" date="2016" name="Genome Announc.">
        <title>Genome Sequence of Madurella mycetomatis mm55, Isolated from a Human Mycetoma Case in Sudan.</title>
        <authorList>
            <person name="Smit S."/>
            <person name="Derks M.F."/>
            <person name="Bervoets S."/>
            <person name="Fahal A."/>
            <person name="van Leeuwen W."/>
            <person name="van Belkum A."/>
            <person name="van de Sande W.W."/>
        </authorList>
    </citation>
    <scope>NUCLEOTIDE SEQUENCE [LARGE SCALE GENOMIC DNA]</scope>
    <source>
        <strain evidence="22">mm55</strain>
    </source>
</reference>
<accession>A0A175W9K9</accession>
<feature type="domain" description="Helicase C-terminal" evidence="19">
    <location>
        <begin position="433"/>
        <end position="596"/>
    </location>
</feature>
<evidence type="ECO:0000256" key="14">
    <source>
        <dbReference type="PROSITE-ProRule" id="PRU00657"/>
    </source>
</evidence>
<dbReference type="Pfam" id="PF00270">
    <property type="entry name" value="DEAD"/>
    <property type="match status" value="1"/>
</dbReference>
<dbReference type="PROSITE" id="PS50142">
    <property type="entry name" value="RNASE_3_2"/>
    <property type="match status" value="2"/>
</dbReference>
<dbReference type="AlphaFoldDB" id="A0A175W9K9"/>
<evidence type="ECO:0000256" key="3">
    <source>
        <dbReference type="ARBA" id="ARBA00022721"/>
    </source>
</evidence>
<dbReference type="OrthoDB" id="416741at2759"/>
<feature type="domain" description="RNase III" evidence="17">
    <location>
        <begin position="998"/>
        <end position="1128"/>
    </location>
</feature>
<feature type="region of interest" description="Disordered" evidence="15">
    <location>
        <begin position="1266"/>
        <end position="1294"/>
    </location>
</feature>
<keyword evidence="22" id="KW-1185">Reference proteome</keyword>
<feature type="domain" description="Helicase ATP-binding" evidence="18">
    <location>
        <begin position="75"/>
        <end position="270"/>
    </location>
</feature>
<evidence type="ECO:0000256" key="5">
    <source>
        <dbReference type="ARBA" id="ARBA00022737"/>
    </source>
</evidence>
<dbReference type="SUPFAM" id="SSF54768">
    <property type="entry name" value="dsRNA-binding domain-like"/>
    <property type="match status" value="1"/>
</dbReference>
<evidence type="ECO:0000313" key="21">
    <source>
        <dbReference type="EMBL" id="KXX79980.1"/>
    </source>
</evidence>
<dbReference type="SUPFAM" id="SSF69065">
    <property type="entry name" value="RNase III domain-like"/>
    <property type="match status" value="2"/>
</dbReference>
<keyword evidence="9" id="KW-0067">ATP-binding</keyword>
<evidence type="ECO:0000256" key="8">
    <source>
        <dbReference type="ARBA" id="ARBA00022806"/>
    </source>
</evidence>
<dbReference type="GO" id="GO:0004386">
    <property type="term" value="F:helicase activity"/>
    <property type="evidence" value="ECO:0007669"/>
    <property type="project" value="UniProtKB-KW"/>
</dbReference>
<dbReference type="InterPro" id="IPR014001">
    <property type="entry name" value="Helicase_ATP-bd"/>
</dbReference>
<dbReference type="GO" id="GO:0005524">
    <property type="term" value="F:ATP binding"/>
    <property type="evidence" value="ECO:0007669"/>
    <property type="project" value="UniProtKB-KW"/>
</dbReference>
<dbReference type="Gene3D" id="3.40.50.300">
    <property type="entry name" value="P-loop containing nucleotide triphosphate hydrolases"/>
    <property type="match status" value="2"/>
</dbReference>
<feature type="compositionally biased region" description="Acidic residues" evidence="15">
    <location>
        <begin position="1272"/>
        <end position="1287"/>
    </location>
</feature>
<dbReference type="Proteomes" id="UP000078237">
    <property type="component" value="Unassembled WGS sequence"/>
</dbReference>
<dbReference type="CDD" id="cd00593">
    <property type="entry name" value="RIBOc"/>
    <property type="match status" value="2"/>
</dbReference>
<dbReference type="EMBL" id="LCTW02000072">
    <property type="protein sequence ID" value="KXX79980.1"/>
    <property type="molecule type" value="Genomic_DNA"/>
</dbReference>
<evidence type="ECO:0000259" key="18">
    <source>
        <dbReference type="PROSITE" id="PS51192"/>
    </source>
</evidence>